<reference evidence="2" key="1">
    <citation type="submission" date="2016-06" db="EMBL/GenBank/DDBJ databases">
        <title>Parallel loss of symbiosis genes in relatives of nitrogen-fixing non-legume Parasponia.</title>
        <authorList>
            <person name="Van Velzen R."/>
            <person name="Holmer R."/>
            <person name="Bu F."/>
            <person name="Rutten L."/>
            <person name="Van Zeijl A."/>
            <person name="Liu W."/>
            <person name="Santuari L."/>
            <person name="Cao Q."/>
            <person name="Sharma T."/>
            <person name="Shen D."/>
            <person name="Roswanjaya Y."/>
            <person name="Wardhani T."/>
            <person name="Kalhor M.S."/>
            <person name="Jansen J."/>
            <person name="Van den Hoogen J."/>
            <person name="Gungor B."/>
            <person name="Hartog M."/>
            <person name="Hontelez J."/>
            <person name="Verver J."/>
            <person name="Yang W.-C."/>
            <person name="Schijlen E."/>
            <person name="Repin R."/>
            <person name="Schilthuizen M."/>
            <person name="Schranz E."/>
            <person name="Heidstra R."/>
            <person name="Miyata K."/>
            <person name="Fedorova E."/>
            <person name="Kohlen W."/>
            <person name="Bisseling T."/>
            <person name="Smit S."/>
            <person name="Geurts R."/>
        </authorList>
    </citation>
    <scope>NUCLEOTIDE SEQUENCE [LARGE SCALE GENOMIC DNA]</scope>
    <source>
        <strain evidence="2">cv. RG33-2</strain>
    </source>
</reference>
<dbReference type="EMBL" id="JXTC01000172">
    <property type="protein sequence ID" value="PON83839.1"/>
    <property type="molecule type" value="Genomic_DNA"/>
</dbReference>
<comment type="caution">
    <text evidence="1">The sequence shown here is derived from an EMBL/GenBank/DDBJ whole genome shotgun (WGS) entry which is preliminary data.</text>
</comment>
<accession>A0A2P5EE70</accession>
<keyword evidence="2" id="KW-1185">Reference proteome</keyword>
<dbReference type="InParanoid" id="A0A2P5EE70"/>
<protein>
    <submittedName>
        <fullName evidence="1">Uncharacterized protein</fullName>
    </submittedName>
</protein>
<dbReference type="Proteomes" id="UP000237000">
    <property type="component" value="Unassembled WGS sequence"/>
</dbReference>
<evidence type="ECO:0000313" key="2">
    <source>
        <dbReference type="Proteomes" id="UP000237000"/>
    </source>
</evidence>
<dbReference type="AlphaFoldDB" id="A0A2P5EE70"/>
<name>A0A2P5EE70_TREOI</name>
<gene>
    <name evidence="1" type="ORF">TorRG33x02_203900</name>
</gene>
<sequence>MRIGDFLERVLREIGGFFTRLRWDAATLRCERPIRKTGTLRLVLLGTVAGPPQALWDKPRLFWLGGRRWEGLG</sequence>
<proteinExistence type="predicted"/>
<evidence type="ECO:0000313" key="1">
    <source>
        <dbReference type="EMBL" id="PON83839.1"/>
    </source>
</evidence>
<organism evidence="1 2">
    <name type="scientific">Trema orientale</name>
    <name type="common">Charcoal tree</name>
    <name type="synonym">Celtis orientalis</name>
    <dbReference type="NCBI Taxonomy" id="63057"/>
    <lineage>
        <taxon>Eukaryota</taxon>
        <taxon>Viridiplantae</taxon>
        <taxon>Streptophyta</taxon>
        <taxon>Embryophyta</taxon>
        <taxon>Tracheophyta</taxon>
        <taxon>Spermatophyta</taxon>
        <taxon>Magnoliopsida</taxon>
        <taxon>eudicotyledons</taxon>
        <taxon>Gunneridae</taxon>
        <taxon>Pentapetalae</taxon>
        <taxon>rosids</taxon>
        <taxon>fabids</taxon>
        <taxon>Rosales</taxon>
        <taxon>Cannabaceae</taxon>
        <taxon>Trema</taxon>
    </lineage>
</organism>